<dbReference type="RefSeq" id="XP_070905872.1">
    <property type="nucleotide sequence ID" value="XM_071043913.1"/>
</dbReference>
<dbReference type="SUPFAM" id="SSF51735">
    <property type="entry name" value="NAD(P)-binding Rossmann-fold domains"/>
    <property type="match status" value="1"/>
</dbReference>
<name>A0ABR4LBP6_9EURO</name>
<dbReference type="InterPro" id="IPR011032">
    <property type="entry name" value="GroES-like_sf"/>
</dbReference>
<gene>
    <name evidence="8" type="ORF">BJX68DRAFT_260588</name>
</gene>
<feature type="domain" description="Alcohol dehydrogenase-like N-terminal" evidence="7">
    <location>
        <begin position="72"/>
        <end position="181"/>
    </location>
</feature>
<dbReference type="Gene3D" id="3.90.180.10">
    <property type="entry name" value="Medium-chain alcohol dehydrogenases, catalytic domain"/>
    <property type="match status" value="1"/>
</dbReference>
<comment type="similarity">
    <text evidence="2">Belongs to the zinc-containing alcohol dehydrogenase family.</text>
</comment>
<dbReference type="PANTHER" id="PTHR42940">
    <property type="entry name" value="ALCOHOL DEHYDROGENASE 1-RELATED"/>
    <property type="match status" value="1"/>
</dbReference>
<sequence length="332" mass="35209">MRAAPAQTLKDSVVSVCEKHDDISSSVSEAGVLSGDASTSIILPKDQLSVLTPVVGPTLDLHITRIAVTPPKPGEVVVRIAWTGLCGSDPSFCVGPQPGFASHNHIAGHEGIGHVVASHDRSLLNKPVAARYLTYSCQECEYCLRGLPESCPRQLAFPKDLNGTFQHYITVPQHSVIQLPDYVFARDSRINPGVYAAALCSGSAALKALRAAQLRPQAVTVVFGIAGSIGHLVGLMAKHIYGARVIGVDVESKARDRMVKDGGVCDRFLPAPGNPEQEKAFQQSILKLCEDLRGHKNVLIGADSAIICANRASGYNNLTSYVCDGAAIIIVG</sequence>
<dbReference type="Pfam" id="PF08240">
    <property type="entry name" value="ADH_N"/>
    <property type="match status" value="1"/>
</dbReference>
<organism evidence="8 9">
    <name type="scientific">Aspergillus pseudodeflectus</name>
    <dbReference type="NCBI Taxonomy" id="176178"/>
    <lineage>
        <taxon>Eukaryota</taxon>
        <taxon>Fungi</taxon>
        <taxon>Dikarya</taxon>
        <taxon>Ascomycota</taxon>
        <taxon>Pezizomycotina</taxon>
        <taxon>Eurotiomycetes</taxon>
        <taxon>Eurotiomycetidae</taxon>
        <taxon>Eurotiales</taxon>
        <taxon>Aspergillaceae</taxon>
        <taxon>Aspergillus</taxon>
        <taxon>Aspergillus subgen. Nidulantes</taxon>
    </lineage>
</organism>
<evidence type="ECO:0000256" key="5">
    <source>
        <dbReference type="ARBA" id="ARBA00023002"/>
    </source>
</evidence>
<comment type="caution">
    <text evidence="8">The sequence shown here is derived from an EMBL/GenBank/DDBJ whole genome shotgun (WGS) entry which is preliminary data.</text>
</comment>
<evidence type="ECO:0000259" key="7">
    <source>
        <dbReference type="Pfam" id="PF08240"/>
    </source>
</evidence>
<evidence type="ECO:0000256" key="6">
    <source>
        <dbReference type="ARBA" id="ARBA00023027"/>
    </source>
</evidence>
<keyword evidence="3" id="KW-0479">Metal-binding</keyword>
<proteinExistence type="inferred from homology"/>
<evidence type="ECO:0000256" key="4">
    <source>
        <dbReference type="ARBA" id="ARBA00022833"/>
    </source>
</evidence>
<dbReference type="SUPFAM" id="SSF50129">
    <property type="entry name" value="GroES-like"/>
    <property type="match status" value="1"/>
</dbReference>
<evidence type="ECO:0000313" key="8">
    <source>
        <dbReference type="EMBL" id="KAL2861782.1"/>
    </source>
</evidence>
<keyword evidence="5" id="KW-0560">Oxidoreductase</keyword>
<accession>A0ABR4LBP6</accession>
<dbReference type="EMBL" id="JBFXLR010000001">
    <property type="protein sequence ID" value="KAL2861782.1"/>
    <property type="molecule type" value="Genomic_DNA"/>
</dbReference>
<protein>
    <submittedName>
        <fullName evidence="8">Chaperonin 10-like protein</fullName>
    </submittedName>
</protein>
<dbReference type="GeneID" id="98159077"/>
<comment type="cofactor">
    <cofactor evidence="1">
        <name>Zn(2+)</name>
        <dbReference type="ChEBI" id="CHEBI:29105"/>
    </cofactor>
</comment>
<dbReference type="Gene3D" id="3.40.50.720">
    <property type="entry name" value="NAD(P)-binding Rossmann-like Domain"/>
    <property type="match status" value="1"/>
</dbReference>
<keyword evidence="4" id="KW-0862">Zinc</keyword>
<keyword evidence="6" id="KW-0520">NAD</keyword>
<dbReference type="InterPro" id="IPR013154">
    <property type="entry name" value="ADH-like_N"/>
</dbReference>
<dbReference type="InterPro" id="IPR036291">
    <property type="entry name" value="NAD(P)-bd_dom_sf"/>
</dbReference>
<evidence type="ECO:0000256" key="3">
    <source>
        <dbReference type="ARBA" id="ARBA00022723"/>
    </source>
</evidence>
<evidence type="ECO:0000256" key="1">
    <source>
        <dbReference type="ARBA" id="ARBA00001947"/>
    </source>
</evidence>
<keyword evidence="9" id="KW-1185">Reference proteome</keyword>
<dbReference type="Proteomes" id="UP001610444">
    <property type="component" value="Unassembled WGS sequence"/>
</dbReference>
<evidence type="ECO:0000256" key="2">
    <source>
        <dbReference type="ARBA" id="ARBA00008072"/>
    </source>
</evidence>
<reference evidence="8 9" key="1">
    <citation type="submission" date="2024-07" db="EMBL/GenBank/DDBJ databases">
        <title>Section-level genome sequencing and comparative genomics of Aspergillus sections Usti and Cavernicolus.</title>
        <authorList>
            <consortium name="Lawrence Berkeley National Laboratory"/>
            <person name="Nybo J.L."/>
            <person name="Vesth T.C."/>
            <person name="Theobald S."/>
            <person name="Frisvad J.C."/>
            <person name="Larsen T.O."/>
            <person name="Kjaerboelling I."/>
            <person name="Rothschild-Mancinelli K."/>
            <person name="Lyhne E.K."/>
            <person name="Kogle M.E."/>
            <person name="Barry K."/>
            <person name="Clum A."/>
            <person name="Na H."/>
            <person name="Ledsgaard L."/>
            <person name="Lin J."/>
            <person name="Lipzen A."/>
            <person name="Kuo A."/>
            <person name="Riley R."/>
            <person name="Mondo S."/>
            <person name="LaButti K."/>
            <person name="Haridas S."/>
            <person name="Pangalinan J."/>
            <person name="Salamov A.A."/>
            <person name="Simmons B.A."/>
            <person name="Magnuson J.K."/>
            <person name="Chen J."/>
            <person name="Drula E."/>
            <person name="Henrissat B."/>
            <person name="Wiebenga A."/>
            <person name="Lubbers R.J."/>
            <person name="Gomes A.C."/>
            <person name="Macurrencykelacurrency M.R."/>
            <person name="Stajich J."/>
            <person name="Grigoriev I.V."/>
            <person name="Mortensen U.H."/>
            <person name="De vries R.P."/>
            <person name="Baker S.E."/>
            <person name="Andersen M.R."/>
        </authorList>
    </citation>
    <scope>NUCLEOTIDE SEQUENCE [LARGE SCALE GENOMIC DNA]</scope>
    <source>
        <strain evidence="8 9">CBS 756.74</strain>
    </source>
</reference>
<evidence type="ECO:0000313" key="9">
    <source>
        <dbReference type="Proteomes" id="UP001610444"/>
    </source>
</evidence>
<dbReference type="PANTHER" id="PTHR42940:SF3">
    <property type="entry name" value="ALCOHOL DEHYDROGENASE 1-RELATED"/>
    <property type="match status" value="1"/>
</dbReference>